<proteinExistence type="predicted"/>
<evidence type="ECO:0000313" key="2">
    <source>
        <dbReference type="Proteomes" id="UP000606974"/>
    </source>
</evidence>
<dbReference type="OrthoDB" id="10364449at2759"/>
<accession>A0A8H7E6V4</accession>
<dbReference type="Proteomes" id="UP000606974">
    <property type="component" value="Unassembled WGS sequence"/>
</dbReference>
<gene>
    <name evidence="1" type="ORF">GJ744_006222</name>
</gene>
<evidence type="ECO:0000313" key="1">
    <source>
        <dbReference type="EMBL" id="KAF7510610.1"/>
    </source>
</evidence>
<dbReference type="AlphaFoldDB" id="A0A8H7E6V4"/>
<reference evidence="1" key="1">
    <citation type="submission" date="2020-02" db="EMBL/GenBank/DDBJ databases">
        <authorList>
            <person name="Palmer J.M."/>
        </authorList>
    </citation>
    <scope>NUCLEOTIDE SEQUENCE</scope>
    <source>
        <strain evidence="1">EPUS1.4</strain>
        <tissue evidence="1">Thallus</tissue>
    </source>
</reference>
<comment type="caution">
    <text evidence="1">The sequence shown here is derived from an EMBL/GenBank/DDBJ whole genome shotgun (WGS) entry which is preliminary data.</text>
</comment>
<dbReference type="EMBL" id="JAACFV010000028">
    <property type="protein sequence ID" value="KAF7510610.1"/>
    <property type="molecule type" value="Genomic_DNA"/>
</dbReference>
<name>A0A8H7E6V4_9EURO</name>
<sequence length="143" mass="16633">MAFLQRPIRRSSDTVFSYDSLQVADPRHCTELNIYGDFFRCFGAGRRASLSITARSQSVDKATYQQWPTEFTQEMRREYDFYKDHVTRTNKVRKKFNESREALGGLGRMTMEQHRETLRGLEGVVDQSSGRVIANARQLDQNL</sequence>
<protein>
    <submittedName>
        <fullName evidence="1">Uncharacterized protein</fullName>
    </submittedName>
</protein>
<organism evidence="1 2">
    <name type="scientific">Endocarpon pusillum</name>
    <dbReference type="NCBI Taxonomy" id="364733"/>
    <lineage>
        <taxon>Eukaryota</taxon>
        <taxon>Fungi</taxon>
        <taxon>Dikarya</taxon>
        <taxon>Ascomycota</taxon>
        <taxon>Pezizomycotina</taxon>
        <taxon>Eurotiomycetes</taxon>
        <taxon>Chaetothyriomycetidae</taxon>
        <taxon>Verrucariales</taxon>
        <taxon>Verrucariaceae</taxon>
        <taxon>Endocarpon</taxon>
    </lineage>
</organism>
<keyword evidence="2" id="KW-1185">Reference proteome</keyword>